<name>A0ABR4BRG7_9HELO</name>
<dbReference type="Pfam" id="PF00646">
    <property type="entry name" value="F-box"/>
    <property type="match status" value="1"/>
</dbReference>
<protein>
    <recommendedName>
        <fullName evidence="1">F-box domain-containing protein</fullName>
    </recommendedName>
</protein>
<dbReference type="EMBL" id="JAZHXI010000023">
    <property type="protein sequence ID" value="KAL2060254.1"/>
    <property type="molecule type" value="Genomic_DNA"/>
</dbReference>
<proteinExistence type="predicted"/>
<sequence>MGYSEVSCQICAVRFNVARLRTRDEPVEAGWGFSSSLHYAGDPTSAICSLHPEQSGCDEDVRGEPDDDVLHFPGRYCTYEGGYNGWKIGADEMKGMRLPRYIVQKPANRDDSDEDQEEYERSSDFFVTSQTTRVPFDADFGGPLAKVRFEVDFLFPQNYLVMKPTDGFNCGVPVHDQCWKIFERVSKLRMGKVDLQGFMALWDRQACSGCGFEGINSEPMLPKCKSDHWQHLPGSEYLAANPLDIPGLMIQLYSFYLTQPSGISMLSERPPHRDNAMDKFGRLPKELTMMILQHLSSKDIASLRLVTRSFRYLPKKAFLGLIKKELPWFWEYDEFEEFMQKTHNGYQKLWDRDLGESNPINWYVLYNQLRLAKTKLLGLKNRVRIWNVAEEITRRIQKLRDEIGEGEDLPVGITEDEKERGVKQPGFSCIKCDYTLRPKMVNY</sequence>
<dbReference type="PROSITE" id="PS50181">
    <property type="entry name" value="FBOX"/>
    <property type="match status" value="1"/>
</dbReference>
<organism evidence="2 3">
    <name type="scientific">Oculimacula yallundae</name>
    <dbReference type="NCBI Taxonomy" id="86028"/>
    <lineage>
        <taxon>Eukaryota</taxon>
        <taxon>Fungi</taxon>
        <taxon>Dikarya</taxon>
        <taxon>Ascomycota</taxon>
        <taxon>Pezizomycotina</taxon>
        <taxon>Leotiomycetes</taxon>
        <taxon>Helotiales</taxon>
        <taxon>Ploettnerulaceae</taxon>
        <taxon>Oculimacula</taxon>
    </lineage>
</organism>
<dbReference type="InterPro" id="IPR036047">
    <property type="entry name" value="F-box-like_dom_sf"/>
</dbReference>
<dbReference type="SUPFAM" id="SSF81383">
    <property type="entry name" value="F-box domain"/>
    <property type="match status" value="1"/>
</dbReference>
<evidence type="ECO:0000313" key="2">
    <source>
        <dbReference type="EMBL" id="KAL2060254.1"/>
    </source>
</evidence>
<reference evidence="2 3" key="1">
    <citation type="journal article" date="2024" name="Commun. Biol.">
        <title>Comparative genomic analysis of thermophilic fungi reveals convergent evolutionary adaptations and gene losses.</title>
        <authorList>
            <person name="Steindorff A.S."/>
            <person name="Aguilar-Pontes M.V."/>
            <person name="Robinson A.J."/>
            <person name="Andreopoulos B."/>
            <person name="LaButti K."/>
            <person name="Kuo A."/>
            <person name="Mondo S."/>
            <person name="Riley R."/>
            <person name="Otillar R."/>
            <person name="Haridas S."/>
            <person name="Lipzen A."/>
            <person name="Grimwood J."/>
            <person name="Schmutz J."/>
            <person name="Clum A."/>
            <person name="Reid I.D."/>
            <person name="Moisan M.C."/>
            <person name="Butler G."/>
            <person name="Nguyen T.T.M."/>
            <person name="Dewar K."/>
            <person name="Conant G."/>
            <person name="Drula E."/>
            <person name="Henrissat B."/>
            <person name="Hansel C."/>
            <person name="Singer S."/>
            <person name="Hutchinson M.I."/>
            <person name="de Vries R.P."/>
            <person name="Natvig D.O."/>
            <person name="Powell A.J."/>
            <person name="Tsang A."/>
            <person name="Grigoriev I.V."/>
        </authorList>
    </citation>
    <scope>NUCLEOTIDE SEQUENCE [LARGE SCALE GENOMIC DNA]</scope>
    <source>
        <strain evidence="2 3">CBS 494.80</strain>
    </source>
</reference>
<dbReference type="Proteomes" id="UP001595075">
    <property type="component" value="Unassembled WGS sequence"/>
</dbReference>
<gene>
    <name evidence="2" type="ORF">VTL71DRAFT_9649</name>
</gene>
<keyword evidence="3" id="KW-1185">Reference proteome</keyword>
<dbReference type="InterPro" id="IPR001810">
    <property type="entry name" value="F-box_dom"/>
</dbReference>
<comment type="caution">
    <text evidence="2">The sequence shown here is derived from an EMBL/GenBank/DDBJ whole genome shotgun (WGS) entry which is preliminary data.</text>
</comment>
<evidence type="ECO:0000313" key="3">
    <source>
        <dbReference type="Proteomes" id="UP001595075"/>
    </source>
</evidence>
<evidence type="ECO:0000259" key="1">
    <source>
        <dbReference type="PROSITE" id="PS50181"/>
    </source>
</evidence>
<feature type="domain" description="F-box" evidence="1">
    <location>
        <begin position="277"/>
        <end position="326"/>
    </location>
</feature>
<accession>A0ABR4BRG7</accession>